<evidence type="ECO:0000313" key="1">
    <source>
        <dbReference type="EMBL" id="CAB4126562.1"/>
    </source>
</evidence>
<organism evidence="1">
    <name type="scientific">uncultured Caudovirales phage</name>
    <dbReference type="NCBI Taxonomy" id="2100421"/>
    <lineage>
        <taxon>Viruses</taxon>
        <taxon>Duplodnaviria</taxon>
        <taxon>Heunggongvirae</taxon>
        <taxon>Uroviricota</taxon>
        <taxon>Caudoviricetes</taxon>
        <taxon>Peduoviridae</taxon>
        <taxon>Maltschvirus</taxon>
        <taxon>Maltschvirus maltsch</taxon>
    </lineage>
</organism>
<sequence length="82" mass="9507">MTHEEARKLMFEVFILNGMPKEVLMAVLEALKTHYFSEGFEWGFCGSLEGWNGEYPFHDKNLDPKLDDHYQAILKDGLDNTP</sequence>
<accession>A0A6J5KZ08</accession>
<proteinExistence type="predicted"/>
<evidence type="ECO:0000313" key="2">
    <source>
        <dbReference type="EMBL" id="CAB4133802.1"/>
    </source>
</evidence>
<reference evidence="1" key="1">
    <citation type="submission" date="2020-04" db="EMBL/GenBank/DDBJ databases">
        <authorList>
            <person name="Chiriac C."/>
            <person name="Salcher M."/>
            <person name="Ghai R."/>
            <person name="Kavagutti S V."/>
        </authorList>
    </citation>
    <scope>NUCLEOTIDE SEQUENCE</scope>
</reference>
<protein>
    <submittedName>
        <fullName evidence="1">Uncharacterized protein</fullName>
    </submittedName>
</protein>
<name>A0A6J5KZ08_9CAUD</name>
<dbReference type="EMBL" id="LR796202">
    <property type="protein sequence ID" value="CAB4126562.1"/>
    <property type="molecule type" value="Genomic_DNA"/>
</dbReference>
<dbReference type="EMBL" id="LR796276">
    <property type="protein sequence ID" value="CAB4133802.1"/>
    <property type="molecule type" value="Genomic_DNA"/>
</dbReference>
<gene>
    <name evidence="2" type="ORF">UFOVP262_30</name>
    <name evidence="1" type="ORF">UFOVP90_10</name>
</gene>